<name>A0A1B6GTM5_9HEMI</name>
<keyword evidence="3" id="KW-0539">Nucleus</keyword>
<gene>
    <name evidence="6" type="ORF">g.13026</name>
</gene>
<evidence type="ECO:0000256" key="1">
    <source>
        <dbReference type="ARBA" id="ARBA00004123"/>
    </source>
</evidence>
<dbReference type="SMART" id="SM01114">
    <property type="entry name" value="CXC"/>
    <property type="match status" value="2"/>
</dbReference>
<dbReference type="InterPro" id="IPR028307">
    <property type="entry name" value="Lin-54_fam"/>
</dbReference>
<feature type="compositionally biased region" description="Polar residues" evidence="4">
    <location>
        <begin position="507"/>
        <end position="521"/>
    </location>
</feature>
<feature type="region of interest" description="Disordered" evidence="4">
    <location>
        <begin position="473"/>
        <end position="524"/>
    </location>
</feature>
<organism evidence="6">
    <name type="scientific">Cuerna arida</name>
    <dbReference type="NCBI Taxonomy" id="1464854"/>
    <lineage>
        <taxon>Eukaryota</taxon>
        <taxon>Metazoa</taxon>
        <taxon>Ecdysozoa</taxon>
        <taxon>Arthropoda</taxon>
        <taxon>Hexapoda</taxon>
        <taxon>Insecta</taxon>
        <taxon>Pterygota</taxon>
        <taxon>Neoptera</taxon>
        <taxon>Paraneoptera</taxon>
        <taxon>Hemiptera</taxon>
        <taxon>Auchenorrhyncha</taxon>
        <taxon>Membracoidea</taxon>
        <taxon>Cicadellidae</taxon>
        <taxon>Cicadellinae</taxon>
        <taxon>Proconiini</taxon>
        <taxon>Cuerna</taxon>
    </lineage>
</organism>
<comment type="similarity">
    <text evidence="2">Belongs to the lin-54 family.</text>
</comment>
<dbReference type="AlphaFoldDB" id="A0A1B6GTM5"/>
<feature type="compositionally biased region" description="Pro residues" evidence="4">
    <location>
        <begin position="480"/>
        <end position="496"/>
    </location>
</feature>
<dbReference type="PROSITE" id="PS51634">
    <property type="entry name" value="CRC"/>
    <property type="match status" value="1"/>
</dbReference>
<comment type="subcellular location">
    <subcellularLocation>
        <location evidence="1">Nucleus</location>
    </subcellularLocation>
</comment>
<evidence type="ECO:0000256" key="3">
    <source>
        <dbReference type="ARBA" id="ARBA00023242"/>
    </source>
</evidence>
<accession>A0A1B6GTM5</accession>
<proteinExistence type="inferred from homology"/>
<evidence type="ECO:0000259" key="5">
    <source>
        <dbReference type="PROSITE" id="PS51634"/>
    </source>
</evidence>
<reference evidence="6" key="1">
    <citation type="submission" date="2015-11" db="EMBL/GenBank/DDBJ databases">
        <title>De novo transcriptome assembly of four potential Pierce s Disease insect vectors from Arizona vineyards.</title>
        <authorList>
            <person name="Tassone E.E."/>
        </authorList>
    </citation>
    <scope>NUCLEOTIDE SEQUENCE</scope>
</reference>
<dbReference type="PANTHER" id="PTHR12446:SF34">
    <property type="entry name" value="PROTEIN LIN-54 HOMOLOG"/>
    <property type="match status" value="1"/>
</dbReference>
<dbReference type="PANTHER" id="PTHR12446">
    <property type="entry name" value="TESMIN/TSO1-RELATED"/>
    <property type="match status" value="1"/>
</dbReference>
<dbReference type="InterPro" id="IPR033467">
    <property type="entry name" value="Tesmin/TSO1-like_CXC"/>
</dbReference>
<dbReference type="InterPro" id="IPR005172">
    <property type="entry name" value="CRC"/>
</dbReference>
<dbReference type="GO" id="GO:0005634">
    <property type="term" value="C:nucleus"/>
    <property type="evidence" value="ECO:0007669"/>
    <property type="project" value="UniProtKB-SubCell"/>
</dbReference>
<evidence type="ECO:0000256" key="4">
    <source>
        <dbReference type="SAM" id="MobiDB-lite"/>
    </source>
</evidence>
<sequence>MSSLITVNANEGESILPEVEELSEFHPDQLSDFVDIQEELEKLEASENVTIDEIMSIPTVDDVNVVDHEVTIVAEQTNEEGAILPDINDIDGQSKDLNEFSIIEENLDIGETITIATPSIHEQKEADHAQNANPGDQEKVKTAPINPGTPVVEQAAATVPQLKAIRPLPDTLKGKKSFITVAQSKKNVLTKVIFTPNNHAAPDAPVIFGEAGGQAIRLVGQNKTIVTSSPKTITLAQAREMGLLTSGKVHQLLPNQSKNMVKKGMVVSANKTVTMVKSSPTKILPLPTSGQLHAIAPSPTINTLTAAPHKILIRQSPTVKSGTFSGTILASSSTSAQGQILQIPTSQENINNQIHQIHIPGKQVQYVRLVNPATTETMETVSKSEPVLITSVSTPMSRPIPVALTTSLSNASQLKVVPIAPAQPSASQNNNSFERVLVSPGLSQLTATGPDSKPPTSNIVMVPAEYVKQYKPLPVTNQSPPSPPKPTNNVPPPPPLLNKSKEVLSNKEIQSTPKSKMSSEGPNGIRPRKPCNCTKSQCLKLYCDCFANGEFCFQCNCNSCFNNLDHEEERQRAIKACLERNPNAFRPKIGKGYVGDERRHNKGCNCKRSGCLKNYCECYEAKIPCSNNCKCIGCRNIEESKDVRDRSNSEGSKINQQIAVKTKLKSEIEECVYKSQNFLTSQGTRQPFNLMTQEVVEATCQCLLAQGDGQLTEQVERIILEEFGRCLVEIIDCATRTSVNNVT</sequence>
<dbReference type="Pfam" id="PF03638">
    <property type="entry name" value="TCR"/>
    <property type="match status" value="2"/>
</dbReference>
<dbReference type="EMBL" id="GECZ01003981">
    <property type="protein sequence ID" value="JAS65788.1"/>
    <property type="molecule type" value="Transcribed_RNA"/>
</dbReference>
<feature type="domain" description="CRC" evidence="5">
    <location>
        <begin position="527"/>
        <end position="639"/>
    </location>
</feature>
<dbReference type="GO" id="GO:0006355">
    <property type="term" value="P:regulation of DNA-templated transcription"/>
    <property type="evidence" value="ECO:0007669"/>
    <property type="project" value="TreeGrafter"/>
</dbReference>
<evidence type="ECO:0000313" key="6">
    <source>
        <dbReference type="EMBL" id="JAS65788.1"/>
    </source>
</evidence>
<evidence type="ECO:0000256" key="2">
    <source>
        <dbReference type="ARBA" id="ARBA00007267"/>
    </source>
</evidence>
<protein>
    <recommendedName>
        <fullName evidence="5">CRC domain-containing protein</fullName>
    </recommendedName>
</protein>